<dbReference type="AlphaFoldDB" id="A0A834SX08"/>
<gene>
    <name evidence="2" type="ORF">G2W53_032277</name>
</gene>
<feature type="compositionally biased region" description="Gly residues" evidence="1">
    <location>
        <begin position="361"/>
        <end position="396"/>
    </location>
</feature>
<sequence length="415" mass="39533">MSRASRQECGGGGGPGKPPGGGGPPGPGGGGGPGKPLGGGGPPGPGGGGGPPGPGGGGGPPRPGGGGPPGPGDGGAKGPGGGGPPGGPGGGGPGGWPCIIISQKMDTHLDGLMLVICSNIVEIKRNNGGFWKIGKLFRKKKEKDRDCGRSVNGGGFDERSDTWMADHGGVSQSRSLCSFRNGGLLFGSEDDRDSILSGARSSISAARSSGVNAGLVMDSGRRSDYSEAEPRRSEFDGEKRDSFMEVYGGGGIYGVNRRVFSLRESDFKGMDESRFIDLKLHFSSDSKPEFSIAAKLGSNNLGGGGPLGPGGGGGPPGGPGGGGPPGPGDGGPPRPGGGGLPGGPGGDGPPGPGGGGPPGPGGGGPPGGPGAKGSGGGGGGFQKASGGGGPGGGGGCQRRSAIILKNMQTLVFGKI</sequence>
<feature type="compositionally biased region" description="Gly residues" evidence="1">
    <location>
        <begin position="28"/>
        <end position="59"/>
    </location>
</feature>
<feature type="compositionally biased region" description="Gly residues" evidence="1">
    <location>
        <begin position="301"/>
        <end position="315"/>
    </location>
</feature>
<accession>A0A834SX08</accession>
<proteinExistence type="predicted"/>
<comment type="caution">
    <text evidence="2">The sequence shown here is derived from an EMBL/GenBank/DDBJ whole genome shotgun (WGS) entry which is preliminary data.</text>
</comment>
<feature type="compositionally biased region" description="Pro residues" evidence="1">
    <location>
        <begin position="316"/>
        <end position="335"/>
    </location>
</feature>
<keyword evidence="3" id="KW-1185">Reference proteome</keyword>
<feature type="region of interest" description="Disordered" evidence="1">
    <location>
        <begin position="301"/>
        <end position="398"/>
    </location>
</feature>
<feature type="compositionally biased region" description="Gly residues" evidence="1">
    <location>
        <begin position="72"/>
        <end position="95"/>
    </location>
</feature>
<feature type="compositionally biased region" description="Gly residues" evidence="1">
    <location>
        <begin position="336"/>
        <end position="346"/>
    </location>
</feature>
<name>A0A834SX08_9FABA</name>
<feature type="compositionally biased region" description="Pro residues" evidence="1">
    <location>
        <begin position="347"/>
        <end position="360"/>
    </location>
</feature>
<feature type="compositionally biased region" description="Pro residues" evidence="1">
    <location>
        <begin position="60"/>
        <end position="71"/>
    </location>
</feature>
<protein>
    <submittedName>
        <fullName evidence="2">Acylamino-acid-releasing enzyme</fullName>
    </submittedName>
</protein>
<feature type="compositionally biased region" description="Pro residues" evidence="1">
    <location>
        <begin position="16"/>
        <end position="27"/>
    </location>
</feature>
<evidence type="ECO:0000256" key="1">
    <source>
        <dbReference type="SAM" id="MobiDB-lite"/>
    </source>
</evidence>
<dbReference type="OrthoDB" id="1931940at2759"/>
<reference evidence="2" key="1">
    <citation type="submission" date="2020-09" db="EMBL/GenBank/DDBJ databases">
        <title>Genome-Enabled Discovery of Anthraquinone Biosynthesis in Senna tora.</title>
        <authorList>
            <person name="Kang S.-H."/>
            <person name="Pandey R.P."/>
            <person name="Lee C.-M."/>
            <person name="Sim J.-S."/>
            <person name="Jeong J.-T."/>
            <person name="Choi B.-S."/>
            <person name="Jung M."/>
            <person name="Ginzburg D."/>
            <person name="Zhao K."/>
            <person name="Won S.Y."/>
            <person name="Oh T.-J."/>
            <person name="Yu Y."/>
            <person name="Kim N.-H."/>
            <person name="Lee O.R."/>
            <person name="Lee T.-H."/>
            <person name="Bashyal P."/>
            <person name="Kim T.-S."/>
            <person name="Lee W.-H."/>
            <person name="Kawkins C."/>
            <person name="Kim C.-K."/>
            <person name="Kim J.S."/>
            <person name="Ahn B.O."/>
            <person name="Rhee S.Y."/>
            <person name="Sohng J.K."/>
        </authorList>
    </citation>
    <scope>NUCLEOTIDE SEQUENCE</scope>
    <source>
        <tissue evidence="2">Leaf</tissue>
    </source>
</reference>
<evidence type="ECO:0000313" key="2">
    <source>
        <dbReference type="EMBL" id="KAF7811301.1"/>
    </source>
</evidence>
<feature type="region of interest" description="Disordered" evidence="1">
    <location>
        <begin position="1"/>
        <end position="95"/>
    </location>
</feature>
<organism evidence="2 3">
    <name type="scientific">Senna tora</name>
    <dbReference type="NCBI Taxonomy" id="362788"/>
    <lineage>
        <taxon>Eukaryota</taxon>
        <taxon>Viridiplantae</taxon>
        <taxon>Streptophyta</taxon>
        <taxon>Embryophyta</taxon>
        <taxon>Tracheophyta</taxon>
        <taxon>Spermatophyta</taxon>
        <taxon>Magnoliopsida</taxon>
        <taxon>eudicotyledons</taxon>
        <taxon>Gunneridae</taxon>
        <taxon>Pentapetalae</taxon>
        <taxon>rosids</taxon>
        <taxon>fabids</taxon>
        <taxon>Fabales</taxon>
        <taxon>Fabaceae</taxon>
        <taxon>Caesalpinioideae</taxon>
        <taxon>Cassia clade</taxon>
        <taxon>Senna</taxon>
    </lineage>
</organism>
<evidence type="ECO:0000313" key="3">
    <source>
        <dbReference type="Proteomes" id="UP000634136"/>
    </source>
</evidence>
<dbReference type="EMBL" id="JAAIUW010000010">
    <property type="protein sequence ID" value="KAF7811301.1"/>
    <property type="molecule type" value="Genomic_DNA"/>
</dbReference>
<dbReference type="Proteomes" id="UP000634136">
    <property type="component" value="Unassembled WGS sequence"/>
</dbReference>